<proteinExistence type="predicted"/>
<sequence>MVELPHCEREMAAVEKGSDVFHFMSLIDIKLGQQLDRFQGIRRLRCGTMHAGNRMGEYAVWLFSGQLIRPVVRVDFHFRGLEPFIPADVESGQIQNVFPGCLVFCQRRIDQSGAIKP</sequence>
<reference evidence="1" key="1">
    <citation type="submission" date="2019-08" db="EMBL/GenBank/DDBJ databases">
        <authorList>
            <person name="Kucharzyk K."/>
            <person name="Murdoch R.W."/>
            <person name="Higgins S."/>
            <person name="Loffler F."/>
        </authorList>
    </citation>
    <scope>NUCLEOTIDE SEQUENCE</scope>
</reference>
<dbReference type="EMBL" id="VSSQ01115823">
    <property type="protein sequence ID" value="MPN51093.1"/>
    <property type="molecule type" value="Genomic_DNA"/>
</dbReference>
<dbReference type="AlphaFoldDB" id="A0A645IV88"/>
<protein>
    <submittedName>
        <fullName evidence="1">Uncharacterized protein</fullName>
    </submittedName>
</protein>
<organism evidence="1">
    <name type="scientific">bioreactor metagenome</name>
    <dbReference type="NCBI Taxonomy" id="1076179"/>
    <lineage>
        <taxon>unclassified sequences</taxon>
        <taxon>metagenomes</taxon>
        <taxon>ecological metagenomes</taxon>
    </lineage>
</organism>
<gene>
    <name evidence="1" type="ORF">SDC9_198735</name>
</gene>
<evidence type="ECO:0000313" key="1">
    <source>
        <dbReference type="EMBL" id="MPN51093.1"/>
    </source>
</evidence>
<name>A0A645IV88_9ZZZZ</name>
<accession>A0A645IV88</accession>
<comment type="caution">
    <text evidence="1">The sequence shown here is derived from an EMBL/GenBank/DDBJ whole genome shotgun (WGS) entry which is preliminary data.</text>
</comment>